<dbReference type="Proteomes" id="UP000765509">
    <property type="component" value="Unassembled WGS sequence"/>
</dbReference>
<sequence length="200" mass="23232">MHHFSAHGLWKPPEATRLVQLNPYPQLKGYSSHSSMYHILEVAGVVHIWYYIPLCTVFAQQFNGDIFRTKFHDSKSRSQNPTPILKEDSSAHQYGNPWWLSEDYSRTPTAWPCRSLVVNYLRIIPRASLRSYSSFNQFSRQKVPQYSLDNSIAPYRQQSIIPVCHWPNWVNSCSTVGIQSYSSALKMARTVLAQFRQYSQ</sequence>
<dbReference type="EMBL" id="AVOT02027285">
    <property type="protein sequence ID" value="MBW0519288.1"/>
    <property type="molecule type" value="Genomic_DNA"/>
</dbReference>
<protein>
    <submittedName>
        <fullName evidence="1">Uncharacterized protein</fullName>
    </submittedName>
</protein>
<proteinExistence type="predicted"/>
<reference evidence="1" key="1">
    <citation type="submission" date="2021-03" db="EMBL/GenBank/DDBJ databases">
        <title>Draft genome sequence of rust myrtle Austropuccinia psidii MF-1, a brazilian biotype.</title>
        <authorList>
            <person name="Quecine M.C."/>
            <person name="Pachon D.M.R."/>
            <person name="Bonatelli M.L."/>
            <person name="Correr F.H."/>
            <person name="Franceschini L.M."/>
            <person name="Leite T.F."/>
            <person name="Margarido G.R.A."/>
            <person name="Almeida C.A."/>
            <person name="Ferrarezi J.A."/>
            <person name="Labate C.A."/>
        </authorList>
    </citation>
    <scope>NUCLEOTIDE SEQUENCE</scope>
    <source>
        <strain evidence="1">MF-1</strain>
    </source>
</reference>
<comment type="caution">
    <text evidence="1">The sequence shown here is derived from an EMBL/GenBank/DDBJ whole genome shotgun (WGS) entry which is preliminary data.</text>
</comment>
<keyword evidence="2" id="KW-1185">Reference proteome</keyword>
<evidence type="ECO:0000313" key="2">
    <source>
        <dbReference type="Proteomes" id="UP000765509"/>
    </source>
</evidence>
<accession>A0A9Q3EE27</accession>
<evidence type="ECO:0000313" key="1">
    <source>
        <dbReference type="EMBL" id="MBW0519288.1"/>
    </source>
</evidence>
<gene>
    <name evidence="1" type="ORF">O181_059003</name>
</gene>
<dbReference type="AlphaFoldDB" id="A0A9Q3EE27"/>
<organism evidence="1 2">
    <name type="scientific">Austropuccinia psidii MF-1</name>
    <dbReference type="NCBI Taxonomy" id="1389203"/>
    <lineage>
        <taxon>Eukaryota</taxon>
        <taxon>Fungi</taxon>
        <taxon>Dikarya</taxon>
        <taxon>Basidiomycota</taxon>
        <taxon>Pucciniomycotina</taxon>
        <taxon>Pucciniomycetes</taxon>
        <taxon>Pucciniales</taxon>
        <taxon>Sphaerophragmiaceae</taxon>
        <taxon>Austropuccinia</taxon>
    </lineage>
</organism>
<name>A0A9Q3EE27_9BASI</name>